<gene>
    <name evidence="6" type="ORF">GCM10023091_26360</name>
</gene>
<evidence type="ECO:0000256" key="3">
    <source>
        <dbReference type="ARBA" id="ARBA00022840"/>
    </source>
</evidence>
<dbReference type="Proteomes" id="UP001501508">
    <property type="component" value="Unassembled WGS sequence"/>
</dbReference>
<dbReference type="PANTHER" id="PTHR43585:SF2">
    <property type="entry name" value="ATP-GRASP ENZYME FSQD"/>
    <property type="match status" value="1"/>
</dbReference>
<organism evidence="6 7">
    <name type="scientific">Ravibacter arvi</name>
    <dbReference type="NCBI Taxonomy" id="2051041"/>
    <lineage>
        <taxon>Bacteria</taxon>
        <taxon>Pseudomonadati</taxon>
        <taxon>Bacteroidota</taxon>
        <taxon>Cytophagia</taxon>
        <taxon>Cytophagales</taxon>
        <taxon>Spirosomataceae</taxon>
        <taxon>Ravibacter</taxon>
    </lineage>
</organism>
<dbReference type="SUPFAM" id="SSF56059">
    <property type="entry name" value="Glutathione synthetase ATP-binding domain-like"/>
    <property type="match status" value="1"/>
</dbReference>
<protein>
    <submittedName>
        <fullName evidence="6">ATPase</fullName>
    </submittedName>
</protein>
<evidence type="ECO:0000313" key="7">
    <source>
        <dbReference type="Proteomes" id="UP001501508"/>
    </source>
</evidence>
<dbReference type="Gene3D" id="3.30.1490.20">
    <property type="entry name" value="ATP-grasp fold, A domain"/>
    <property type="match status" value="1"/>
</dbReference>
<evidence type="ECO:0000256" key="2">
    <source>
        <dbReference type="ARBA" id="ARBA00022741"/>
    </source>
</evidence>
<dbReference type="InterPro" id="IPR013815">
    <property type="entry name" value="ATP_grasp_subdomain_1"/>
</dbReference>
<keyword evidence="1" id="KW-0436">Ligase</keyword>
<proteinExistence type="predicted"/>
<dbReference type="EMBL" id="BAABEY010000025">
    <property type="protein sequence ID" value="GAA4441299.1"/>
    <property type="molecule type" value="Genomic_DNA"/>
</dbReference>
<keyword evidence="7" id="KW-1185">Reference proteome</keyword>
<keyword evidence="3 4" id="KW-0067">ATP-binding</keyword>
<dbReference type="InterPro" id="IPR052032">
    <property type="entry name" value="ATP-dep_AA_Ligase"/>
</dbReference>
<feature type="domain" description="ATP-grasp" evidence="5">
    <location>
        <begin position="121"/>
        <end position="315"/>
    </location>
</feature>
<reference evidence="7" key="1">
    <citation type="journal article" date="2019" name="Int. J. Syst. Evol. Microbiol.">
        <title>The Global Catalogue of Microorganisms (GCM) 10K type strain sequencing project: providing services to taxonomists for standard genome sequencing and annotation.</title>
        <authorList>
            <consortium name="The Broad Institute Genomics Platform"/>
            <consortium name="The Broad Institute Genome Sequencing Center for Infectious Disease"/>
            <person name="Wu L."/>
            <person name="Ma J."/>
        </authorList>
    </citation>
    <scope>NUCLEOTIDE SEQUENCE [LARGE SCALE GENOMIC DNA]</scope>
    <source>
        <strain evidence="7">JCM 31920</strain>
    </source>
</reference>
<dbReference type="Gene3D" id="3.30.470.20">
    <property type="entry name" value="ATP-grasp fold, B domain"/>
    <property type="match status" value="1"/>
</dbReference>
<sequence length="404" mass="45510">MSSRLTFLCITTYFKGNDFLRACKEAGNTVFLLTAKKLEQKPWAREAIDETFYIEEQGHNNYNQDELIRGLAYVFRTRKIDRVVALDDFDVEKAAFVREQFRIPGMGRTTASYFRDKLAMRIKAAASGIRVPAFSSLFNDAQINEFIEKHPGPWMVKPRSEASAAGITKSHSAGELWDTIHALGDKRHEYLVEQYKPGNVYHVDCLSVGGKVVFNWSSIYLAPPFDVAHGGGIFRSATVPFGSPEQHALETISVDVLKAFGLQYSASHTEVIRSHDDGHYYFLETSCRVGGAHLADMVEASSGLNLWKEWALLETAEALGIPYSLPPLRRDYAGIVVSLSRHEWPDMTPFNAPEVVWKMHESFHVGCIVQSADRNRVLELLDQYAEVIRLDYHASAPNSIDRIS</sequence>
<dbReference type="PROSITE" id="PS50975">
    <property type="entry name" value="ATP_GRASP"/>
    <property type="match status" value="1"/>
</dbReference>
<dbReference type="InterPro" id="IPR011761">
    <property type="entry name" value="ATP-grasp"/>
</dbReference>
<dbReference type="Gene3D" id="3.40.50.20">
    <property type="match status" value="1"/>
</dbReference>
<evidence type="ECO:0000256" key="4">
    <source>
        <dbReference type="PROSITE-ProRule" id="PRU00409"/>
    </source>
</evidence>
<dbReference type="RefSeq" id="WP_345029869.1">
    <property type="nucleotide sequence ID" value="NZ_BAABEY010000025.1"/>
</dbReference>
<evidence type="ECO:0000313" key="6">
    <source>
        <dbReference type="EMBL" id="GAA4441299.1"/>
    </source>
</evidence>
<accession>A0ABP8LZW9</accession>
<keyword evidence="2 4" id="KW-0547">Nucleotide-binding</keyword>
<name>A0ABP8LZW9_9BACT</name>
<evidence type="ECO:0000259" key="5">
    <source>
        <dbReference type="PROSITE" id="PS50975"/>
    </source>
</evidence>
<dbReference type="PANTHER" id="PTHR43585">
    <property type="entry name" value="FUMIPYRROLE BIOSYNTHESIS PROTEIN C"/>
    <property type="match status" value="1"/>
</dbReference>
<evidence type="ECO:0000256" key="1">
    <source>
        <dbReference type="ARBA" id="ARBA00022598"/>
    </source>
</evidence>
<comment type="caution">
    <text evidence="6">The sequence shown here is derived from an EMBL/GenBank/DDBJ whole genome shotgun (WGS) entry which is preliminary data.</text>
</comment>